<reference evidence="1 2" key="1">
    <citation type="submission" date="2018-06" db="EMBL/GenBank/DDBJ databases">
        <authorList>
            <person name="Zhirakovskaya E."/>
        </authorList>
    </citation>
    <scope>NUCLEOTIDE SEQUENCE [LARGE SCALE GENOMIC DNA]</scope>
    <source>
        <strain evidence="1 2">LY3</strain>
    </source>
</reference>
<protein>
    <recommendedName>
        <fullName evidence="3">DUF4177 domain-containing protein</fullName>
    </recommendedName>
</protein>
<sequence>MQLHEAHVVNELTNYREVNMALQDGWKLLAVMSASSVTDPARIQVHYVVGKPKDNAAPKSDGFTVA</sequence>
<evidence type="ECO:0000313" key="1">
    <source>
        <dbReference type="EMBL" id="RAI64542.1"/>
    </source>
</evidence>
<dbReference type="AlphaFoldDB" id="A0A327MQ35"/>
<evidence type="ECO:0000313" key="2">
    <source>
        <dbReference type="Proteomes" id="UP000249493"/>
    </source>
</evidence>
<comment type="caution">
    <text evidence="1">The sequence shown here is derived from an EMBL/GenBank/DDBJ whole genome shotgun (WGS) entry which is preliminary data.</text>
</comment>
<dbReference type="EMBL" id="QLIN01000015">
    <property type="protein sequence ID" value="RAI64542.1"/>
    <property type="molecule type" value="Genomic_DNA"/>
</dbReference>
<dbReference type="Proteomes" id="UP000249493">
    <property type="component" value="Unassembled WGS sequence"/>
</dbReference>
<gene>
    <name evidence="1" type="ORF">DOZ80_25805</name>
</gene>
<proteinExistence type="predicted"/>
<evidence type="ECO:0008006" key="3">
    <source>
        <dbReference type="Google" id="ProtNLM"/>
    </source>
</evidence>
<accession>A0A327MQ35</accession>
<dbReference type="RefSeq" id="WP_111287775.1">
    <property type="nucleotide sequence ID" value="NZ_QLIN01000015.1"/>
</dbReference>
<name>A0A327MQ35_PSEFL</name>
<organism evidence="1 2">
    <name type="scientific">Pseudomonas fluorescens</name>
    <dbReference type="NCBI Taxonomy" id="294"/>
    <lineage>
        <taxon>Bacteria</taxon>
        <taxon>Pseudomonadati</taxon>
        <taxon>Pseudomonadota</taxon>
        <taxon>Gammaproteobacteria</taxon>
        <taxon>Pseudomonadales</taxon>
        <taxon>Pseudomonadaceae</taxon>
        <taxon>Pseudomonas</taxon>
    </lineage>
</organism>